<dbReference type="Pfam" id="PF07985">
    <property type="entry name" value="SRR1"/>
    <property type="match status" value="1"/>
</dbReference>
<feature type="compositionally biased region" description="Pro residues" evidence="1">
    <location>
        <begin position="9"/>
        <end position="20"/>
    </location>
</feature>
<feature type="region of interest" description="Disordered" evidence="1">
    <location>
        <begin position="1"/>
        <end position="25"/>
    </location>
</feature>
<feature type="domain" description="SRR1-like" evidence="2">
    <location>
        <begin position="97"/>
        <end position="306"/>
    </location>
</feature>
<accession>A0A4S8ZQY5</accession>
<dbReference type="InterPro" id="IPR012942">
    <property type="entry name" value="SRR1-like"/>
</dbReference>
<evidence type="ECO:0000313" key="3">
    <source>
        <dbReference type="EMBL" id="THW68543.1"/>
    </source>
</evidence>
<protein>
    <recommendedName>
        <fullName evidence="2">SRR1-like domain-containing protein</fullName>
    </recommendedName>
</protein>
<evidence type="ECO:0000256" key="1">
    <source>
        <dbReference type="SAM" id="MobiDB-lite"/>
    </source>
</evidence>
<organism evidence="3 4">
    <name type="scientific">Aureobasidium pullulans</name>
    <name type="common">Black yeast</name>
    <name type="synonym">Pullularia pullulans</name>
    <dbReference type="NCBI Taxonomy" id="5580"/>
    <lineage>
        <taxon>Eukaryota</taxon>
        <taxon>Fungi</taxon>
        <taxon>Dikarya</taxon>
        <taxon>Ascomycota</taxon>
        <taxon>Pezizomycotina</taxon>
        <taxon>Dothideomycetes</taxon>
        <taxon>Dothideomycetidae</taxon>
        <taxon>Dothideales</taxon>
        <taxon>Saccotheciaceae</taxon>
        <taxon>Aureobasidium</taxon>
    </lineage>
</organism>
<evidence type="ECO:0000313" key="4">
    <source>
        <dbReference type="Proteomes" id="UP000308802"/>
    </source>
</evidence>
<dbReference type="EMBL" id="QZAO01000443">
    <property type="protein sequence ID" value="THW68543.1"/>
    <property type="molecule type" value="Genomic_DNA"/>
</dbReference>
<gene>
    <name evidence="3" type="ORF">D6D19_08864</name>
</gene>
<reference evidence="3 4" key="1">
    <citation type="submission" date="2018-10" db="EMBL/GenBank/DDBJ databases">
        <title>Fifty Aureobasidium pullulans genomes reveal a recombining polyextremotolerant generalist.</title>
        <authorList>
            <person name="Gostincar C."/>
            <person name="Turk M."/>
            <person name="Zajc J."/>
            <person name="Gunde-Cimerman N."/>
        </authorList>
    </citation>
    <scope>NUCLEOTIDE SEQUENCE [LARGE SCALE GENOMIC DNA]</scope>
    <source>
        <strain evidence="3 4">EXF-10659</strain>
    </source>
</reference>
<dbReference type="AlphaFoldDB" id="A0A4S8ZQY5"/>
<name>A0A4S8ZQY5_AURPU</name>
<evidence type="ECO:0000259" key="2">
    <source>
        <dbReference type="Pfam" id="PF07985"/>
    </source>
</evidence>
<dbReference type="Proteomes" id="UP000308802">
    <property type="component" value="Unassembled WGS sequence"/>
</dbReference>
<comment type="caution">
    <text evidence="3">The sequence shown here is derived from an EMBL/GenBank/DDBJ whole genome shotgun (WGS) entry which is preliminary data.</text>
</comment>
<sequence length="321" mass="37072">MSQHTGIPPNKPNNPFPPPRNHTTTDIFITPEAWEEFLTEFLEQHPGYHLDNWDPQNATPFRHKLHKVWKEVRFVQSTIMVPRDAHAKNYKEKLRRLVAGTKTTIGNAVCLALGHAYAGEKALHLDSTKNERNWIEQCGMFLALCQMIEEKHKLPRDSLPKVFQDPAFNLEDRFVLEQLGQQTVLPSPGAVEHITRRTFVFAPHFPADHLFGTIFGRGDDKIPEILLTQDLGGDYAGFGAAIAQRHIQKAYWTGNQTIDSETRKMYEEGKRFLKSHHKLEFDYLYPSPGVPLRQVLEHYSFNGMVWFERKSWMMPRAIESS</sequence>
<proteinExistence type="predicted"/>